<dbReference type="InterPro" id="IPR050986">
    <property type="entry name" value="GutQ/KpsF_isomerases"/>
</dbReference>
<evidence type="ECO:0000259" key="7">
    <source>
        <dbReference type="PROSITE" id="PS51464"/>
    </source>
</evidence>
<keyword evidence="9" id="KW-1185">Reference proteome</keyword>
<proteinExistence type="inferred from homology"/>
<dbReference type="PROSITE" id="PS51464">
    <property type="entry name" value="SIS"/>
    <property type="match status" value="1"/>
</dbReference>
<dbReference type="InterPro" id="IPR000644">
    <property type="entry name" value="CBS_dom"/>
</dbReference>
<evidence type="ECO:0000256" key="1">
    <source>
        <dbReference type="ARBA" id="ARBA00008165"/>
    </source>
</evidence>
<dbReference type="Gene3D" id="3.40.50.10490">
    <property type="entry name" value="Glucose-6-phosphate isomerase like protein, domain 1"/>
    <property type="match status" value="1"/>
</dbReference>
<sequence length="324" mass="35277">MNIKERAIAQAQRVLEIEAEAVVSLKEKIDDNFYEICELLKQCTGRIVVTGMGKSGHIGHKIAATLASTGTPSFFMHPAEASHGDLGMITKEDVVLALSNSGETDELIAIIPILIRQGTSVVSITGNDQSTLAKNSSFHLLAKVKEEACPLNLAPTSSTTAALALGDAIAVTLMEMRGFTSDDFARSHPGGKLGRRLLLRVQDIMAPYEEIAEVSEEHHLTDALLEMTKYPLGIIIVTDNEQTLKGVFSEGDLRRTLTNRTDIHELTMKECMTATPKYIHPAALAVDAANLMEEKRISALPVLDMQNKVLGVVTMHHLLQARVM</sequence>
<evidence type="ECO:0000256" key="4">
    <source>
        <dbReference type="PIRNR" id="PIRNR004692"/>
    </source>
</evidence>
<dbReference type="PIRSF" id="PIRSF004692">
    <property type="entry name" value="KdsD_KpsF"/>
    <property type="match status" value="1"/>
</dbReference>
<dbReference type="PANTHER" id="PTHR42745">
    <property type="match status" value="1"/>
</dbReference>
<keyword evidence="2" id="KW-0677">Repeat</keyword>
<dbReference type="Gene3D" id="3.10.580.10">
    <property type="entry name" value="CBS-domain"/>
    <property type="match status" value="1"/>
</dbReference>
<dbReference type="InterPro" id="IPR035474">
    <property type="entry name" value="SIS_Kpsf"/>
</dbReference>
<protein>
    <recommendedName>
        <fullName evidence="4">Arabinose 5-phosphate isomerase</fullName>
        <shortName evidence="4">API</shortName>
        <ecNumber evidence="4">5.3.1.13</ecNumber>
    </recommendedName>
</protein>
<evidence type="ECO:0000313" key="8">
    <source>
        <dbReference type="EMBL" id="GAA5098917.1"/>
    </source>
</evidence>
<dbReference type="InterPro" id="IPR046348">
    <property type="entry name" value="SIS_dom_sf"/>
</dbReference>
<comment type="catalytic activity">
    <reaction evidence="4">
        <text>D-arabinose 5-phosphate = D-ribulose 5-phosphate</text>
        <dbReference type="Rhea" id="RHEA:23104"/>
        <dbReference type="ChEBI" id="CHEBI:57693"/>
        <dbReference type="ChEBI" id="CHEBI:58121"/>
        <dbReference type="EC" id="5.3.1.13"/>
    </reaction>
</comment>
<dbReference type="CDD" id="cd04604">
    <property type="entry name" value="CBS_pair_SIS_assoc"/>
    <property type="match status" value="1"/>
</dbReference>
<dbReference type="InterPro" id="IPR004800">
    <property type="entry name" value="KdsD/KpsF-type"/>
</dbReference>
<dbReference type="SMART" id="SM00116">
    <property type="entry name" value="CBS"/>
    <property type="match status" value="2"/>
</dbReference>
<accession>A0ABP9MMG8</accession>
<dbReference type="NCBIfam" id="TIGR00393">
    <property type="entry name" value="kpsF"/>
    <property type="match status" value="1"/>
</dbReference>
<evidence type="ECO:0000256" key="2">
    <source>
        <dbReference type="ARBA" id="ARBA00022737"/>
    </source>
</evidence>
<evidence type="ECO:0000256" key="5">
    <source>
        <dbReference type="PROSITE-ProRule" id="PRU00703"/>
    </source>
</evidence>
<reference evidence="9" key="1">
    <citation type="journal article" date="2019" name="Int. J. Syst. Evol. Microbiol.">
        <title>The Global Catalogue of Microorganisms (GCM) 10K type strain sequencing project: providing services to taxonomists for standard genome sequencing and annotation.</title>
        <authorList>
            <consortium name="The Broad Institute Genomics Platform"/>
            <consortium name="The Broad Institute Genome Sequencing Center for Infectious Disease"/>
            <person name="Wu L."/>
            <person name="Ma J."/>
        </authorList>
    </citation>
    <scope>NUCLEOTIDE SEQUENCE [LARGE SCALE GENOMIC DNA]</scope>
    <source>
        <strain evidence="9">JCM 18424</strain>
    </source>
</reference>
<dbReference type="PROSITE" id="PS51371">
    <property type="entry name" value="CBS"/>
    <property type="match status" value="2"/>
</dbReference>
<dbReference type="Pfam" id="PF00571">
    <property type="entry name" value="CBS"/>
    <property type="match status" value="2"/>
</dbReference>
<dbReference type="CDD" id="cd05014">
    <property type="entry name" value="SIS_Kpsf"/>
    <property type="match status" value="1"/>
</dbReference>
<dbReference type="PANTHER" id="PTHR42745:SF1">
    <property type="entry name" value="ARABINOSE 5-PHOSPHATE ISOMERASE KDSD"/>
    <property type="match status" value="1"/>
</dbReference>
<feature type="domain" description="CBS" evidence="6">
    <location>
        <begin position="272"/>
        <end position="324"/>
    </location>
</feature>
<comment type="similarity">
    <text evidence="1 4">Belongs to the SIS family. GutQ/KpsF subfamily.</text>
</comment>
<feature type="domain" description="SIS" evidence="7">
    <location>
        <begin position="36"/>
        <end position="179"/>
    </location>
</feature>
<dbReference type="Pfam" id="PF01380">
    <property type="entry name" value="SIS"/>
    <property type="match status" value="1"/>
</dbReference>
<organism evidence="8 9">
    <name type="scientific">Wohlfahrtiimonas larvae</name>
    <dbReference type="NCBI Taxonomy" id="1157986"/>
    <lineage>
        <taxon>Bacteria</taxon>
        <taxon>Pseudomonadati</taxon>
        <taxon>Pseudomonadota</taxon>
        <taxon>Gammaproteobacteria</taxon>
        <taxon>Cardiobacteriales</taxon>
        <taxon>Ignatzschineriaceae</taxon>
        <taxon>Wohlfahrtiimonas</taxon>
    </lineage>
</organism>
<dbReference type="GO" id="GO:0016853">
    <property type="term" value="F:isomerase activity"/>
    <property type="evidence" value="ECO:0007669"/>
    <property type="project" value="UniProtKB-KW"/>
</dbReference>
<gene>
    <name evidence="8" type="primary">kdsD</name>
    <name evidence="8" type="ORF">GCM10023338_11860</name>
</gene>
<dbReference type="Proteomes" id="UP001500631">
    <property type="component" value="Unassembled WGS sequence"/>
</dbReference>
<evidence type="ECO:0000259" key="6">
    <source>
        <dbReference type="PROSITE" id="PS51371"/>
    </source>
</evidence>
<dbReference type="EC" id="5.3.1.13" evidence="4"/>
<keyword evidence="3 5" id="KW-0129">CBS domain</keyword>
<dbReference type="EMBL" id="BAABKE010000003">
    <property type="protein sequence ID" value="GAA5098917.1"/>
    <property type="molecule type" value="Genomic_DNA"/>
</dbReference>
<dbReference type="InterPro" id="IPR001347">
    <property type="entry name" value="SIS_dom"/>
</dbReference>
<name>A0ABP9MMG8_9GAMM</name>
<dbReference type="SUPFAM" id="SSF53697">
    <property type="entry name" value="SIS domain"/>
    <property type="match status" value="1"/>
</dbReference>
<comment type="caution">
    <text evidence="8">The sequence shown here is derived from an EMBL/GenBank/DDBJ whole genome shotgun (WGS) entry which is preliminary data.</text>
</comment>
<evidence type="ECO:0000313" key="9">
    <source>
        <dbReference type="Proteomes" id="UP001500631"/>
    </source>
</evidence>
<keyword evidence="4 8" id="KW-0413">Isomerase</keyword>
<evidence type="ECO:0000256" key="3">
    <source>
        <dbReference type="ARBA" id="ARBA00023122"/>
    </source>
</evidence>
<dbReference type="RefSeq" id="WP_077925002.1">
    <property type="nucleotide sequence ID" value="NZ_BAABKE010000003.1"/>
</dbReference>
<feature type="domain" description="CBS" evidence="6">
    <location>
        <begin position="205"/>
        <end position="263"/>
    </location>
</feature>
<dbReference type="InterPro" id="IPR046342">
    <property type="entry name" value="CBS_dom_sf"/>
</dbReference>